<reference evidence="1" key="1">
    <citation type="submission" date="2021-03" db="EMBL/GenBank/DDBJ databases">
        <title>The complete genome sequence of Acetobacter sp. TBRC 12339.</title>
        <authorList>
            <person name="Charoenyingcharoen P."/>
            <person name="Yukphan P."/>
        </authorList>
    </citation>
    <scope>NUCLEOTIDE SEQUENCE</scope>
    <source>
        <strain evidence="1">TBRC 12339</strain>
    </source>
</reference>
<sequence>MQTLLLDRTTWDLVLDSGGNIAVASDPYSIAQDIASAIRVFLGECWYDTGKGLPYRQHILGRAQSISIFRAQAEATALTVPGVATARCVITALGTDRRLGGAILFTTTDGTTQSVGF</sequence>
<proteinExistence type="predicted"/>
<keyword evidence="2" id="KW-1185">Reference proteome</keyword>
<dbReference type="EMBL" id="JAFVMH010000004">
    <property type="protein sequence ID" value="MBO1325327.1"/>
    <property type="molecule type" value="Genomic_DNA"/>
</dbReference>
<accession>A0A939HPF6</accession>
<dbReference type="AlphaFoldDB" id="A0A939HPF6"/>
<dbReference type="Proteomes" id="UP000664073">
    <property type="component" value="Unassembled WGS sequence"/>
</dbReference>
<comment type="caution">
    <text evidence="1">The sequence shown here is derived from an EMBL/GenBank/DDBJ whole genome shotgun (WGS) entry which is preliminary data.</text>
</comment>
<evidence type="ECO:0000313" key="2">
    <source>
        <dbReference type="Proteomes" id="UP000664073"/>
    </source>
</evidence>
<name>A0A939HPF6_9PROT</name>
<dbReference type="RefSeq" id="WP_207846003.1">
    <property type="nucleotide sequence ID" value="NZ_JAFVMH010000004.1"/>
</dbReference>
<protein>
    <recommendedName>
        <fullName evidence="3">Phage protein</fullName>
    </recommendedName>
</protein>
<evidence type="ECO:0008006" key="3">
    <source>
        <dbReference type="Google" id="ProtNLM"/>
    </source>
</evidence>
<gene>
    <name evidence="1" type="ORF">J2D77_09225</name>
</gene>
<evidence type="ECO:0000313" key="1">
    <source>
        <dbReference type="EMBL" id="MBO1325327.1"/>
    </source>
</evidence>
<organism evidence="1 2">
    <name type="scientific">Acetobacter garciniae</name>
    <dbReference type="NCBI Taxonomy" id="2817435"/>
    <lineage>
        <taxon>Bacteria</taxon>
        <taxon>Pseudomonadati</taxon>
        <taxon>Pseudomonadota</taxon>
        <taxon>Alphaproteobacteria</taxon>
        <taxon>Acetobacterales</taxon>
        <taxon>Acetobacteraceae</taxon>
        <taxon>Acetobacter</taxon>
    </lineage>
</organism>